<protein>
    <submittedName>
        <fullName evidence="1">Uncharacterized protein</fullName>
    </submittedName>
</protein>
<proteinExistence type="predicted"/>
<organism evidence="1 2">
    <name type="scientific">Dyadobacter flavalbus</name>
    <dbReference type="NCBI Taxonomy" id="2579942"/>
    <lineage>
        <taxon>Bacteria</taxon>
        <taxon>Pseudomonadati</taxon>
        <taxon>Bacteroidota</taxon>
        <taxon>Cytophagia</taxon>
        <taxon>Cytophagales</taxon>
        <taxon>Spirosomataceae</taxon>
        <taxon>Dyadobacter</taxon>
    </lineage>
</organism>
<gene>
    <name evidence="1" type="ORF">FEM33_15585</name>
</gene>
<evidence type="ECO:0000313" key="1">
    <source>
        <dbReference type="EMBL" id="KAA6438840.1"/>
    </source>
</evidence>
<sequence length="81" mass="8859">MNTYFKNDSDPAYVIYELVPENGTDGLRVCIDPFSGFASAAVAYVGNTANTKGFQQINEEEFMQAHETAMKNLSALVPAYA</sequence>
<reference evidence="1 2" key="1">
    <citation type="submission" date="2019-05" db="EMBL/GenBank/DDBJ databases">
        <authorList>
            <person name="Qu J.-H."/>
        </authorList>
    </citation>
    <scope>NUCLEOTIDE SEQUENCE [LARGE SCALE GENOMIC DNA]</scope>
    <source>
        <strain evidence="1 2">NS28</strain>
    </source>
</reference>
<name>A0A5M8QUV4_9BACT</name>
<dbReference type="RefSeq" id="WP_139012952.1">
    <property type="nucleotide sequence ID" value="NZ_VBSN01000044.1"/>
</dbReference>
<accession>A0A5M8QUV4</accession>
<dbReference type="EMBL" id="VBSN01000044">
    <property type="protein sequence ID" value="KAA6438840.1"/>
    <property type="molecule type" value="Genomic_DNA"/>
</dbReference>
<dbReference type="Proteomes" id="UP000323994">
    <property type="component" value="Unassembled WGS sequence"/>
</dbReference>
<dbReference type="AlphaFoldDB" id="A0A5M8QUV4"/>
<evidence type="ECO:0000313" key="2">
    <source>
        <dbReference type="Proteomes" id="UP000323994"/>
    </source>
</evidence>
<comment type="caution">
    <text evidence="1">The sequence shown here is derived from an EMBL/GenBank/DDBJ whole genome shotgun (WGS) entry which is preliminary data.</text>
</comment>
<keyword evidence="2" id="KW-1185">Reference proteome</keyword>